<dbReference type="GO" id="GO:0005829">
    <property type="term" value="C:cytosol"/>
    <property type="evidence" value="ECO:0007669"/>
    <property type="project" value="TreeGrafter"/>
</dbReference>
<dbReference type="InterPro" id="IPR001789">
    <property type="entry name" value="Sig_transdc_resp-reg_receiver"/>
</dbReference>
<dbReference type="GO" id="GO:0006355">
    <property type="term" value="P:regulation of DNA-templated transcription"/>
    <property type="evidence" value="ECO:0007669"/>
    <property type="project" value="InterPro"/>
</dbReference>
<feature type="domain" description="Response regulatory" evidence="8">
    <location>
        <begin position="13"/>
        <end position="127"/>
    </location>
</feature>
<dbReference type="SUPFAM" id="SSF52172">
    <property type="entry name" value="CheY-like"/>
    <property type="match status" value="1"/>
</dbReference>
<protein>
    <recommendedName>
        <fullName evidence="12">XRE family transcriptional regulator</fullName>
    </recommendedName>
</protein>
<keyword evidence="4 7" id="KW-0238">DNA-binding</keyword>
<feature type="DNA-binding region" description="OmpR/PhoB-type" evidence="7">
    <location>
        <begin position="136"/>
        <end position="234"/>
    </location>
</feature>
<name>A0A161J9U4_9GAMM</name>
<evidence type="ECO:0000256" key="5">
    <source>
        <dbReference type="ARBA" id="ARBA00023163"/>
    </source>
</evidence>
<dbReference type="Pfam" id="PF00072">
    <property type="entry name" value="Response_reg"/>
    <property type="match status" value="1"/>
</dbReference>
<evidence type="ECO:0000259" key="9">
    <source>
        <dbReference type="PROSITE" id="PS51755"/>
    </source>
</evidence>
<dbReference type="PROSITE" id="PS50110">
    <property type="entry name" value="RESPONSE_REGULATORY"/>
    <property type="match status" value="1"/>
</dbReference>
<organism evidence="10 11">
    <name type="scientific">Dyella thiooxydans</name>
    <dbReference type="NCBI Taxonomy" id="445710"/>
    <lineage>
        <taxon>Bacteria</taxon>
        <taxon>Pseudomonadati</taxon>
        <taxon>Pseudomonadota</taxon>
        <taxon>Gammaproteobacteria</taxon>
        <taxon>Lysobacterales</taxon>
        <taxon>Rhodanobacteraceae</taxon>
        <taxon>Dyella</taxon>
    </lineage>
</organism>
<dbReference type="Pfam" id="PF00486">
    <property type="entry name" value="Trans_reg_C"/>
    <property type="match status" value="1"/>
</dbReference>
<evidence type="ECO:0000313" key="11">
    <source>
        <dbReference type="Proteomes" id="UP000077255"/>
    </source>
</evidence>
<dbReference type="GO" id="GO:0000976">
    <property type="term" value="F:transcription cis-regulatory region binding"/>
    <property type="evidence" value="ECO:0007669"/>
    <property type="project" value="TreeGrafter"/>
</dbReference>
<dbReference type="InterPro" id="IPR039420">
    <property type="entry name" value="WalR-like"/>
</dbReference>
<evidence type="ECO:0000256" key="3">
    <source>
        <dbReference type="ARBA" id="ARBA00023015"/>
    </source>
</evidence>
<feature type="modified residue" description="4-aspartylphosphate" evidence="6">
    <location>
        <position position="62"/>
    </location>
</feature>
<evidence type="ECO:0000256" key="6">
    <source>
        <dbReference type="PROSITE-ProRule" id="PRU00169"/>
    </source>
</evidence>
<keyword evidence="2" id="KW-0902">Two-component regulatory system</keyword>
<dbReference type="Proteomes" id="UP000077255">
    <property type="component" value="Chromosome"/>
</dbReference>
<dbReference type="GO" id="GO:0032993">
    <property type="term" value="C:protein-DNA complex"/>
    <property type="evidence" value="ECO:0007669"/>
    <property type="project" value="TreeGrafter"/>
</dbReference>
<sequence length="239" mass="26385">MPAGGSESEGALRILIVEDDRDTREWIDGGLYGEGYVTHAVADGREGLALAVQGAFDGIVVDRKLPGLDGISFIRAVRNAEVQSRIIMLTALSETHQRIEGLDAGADDYLGKPFSMAELVARLRALSRRPALNRESPLLEWGPLVLDPTRHSASCRGERLELTPTEFRLLDILMRHAGNVVTRSMLLEQVWHFHFSPRTSVVETHMSRLRSKVRDAGGASFIETVRGYGYRLQLPTGPA</sequence>
<dbReference type="EMBL" id="CP014841">
    <property type="protein sequence ID" value="AND70435.1"/>
    <property type="molecule type" value="Genomic_DNA"/>
</dbReference>
<dbReference type="FunFam" id="1.10.10.10:FF:000005">
    <property type="entry name" value="Two-component system response regulator"/>
    <property type="match status" value="1"/>
</dbReference>
<dbReference type="InterPro" id="IPR011006">
    <property type="entry name" value="CheY-like_superfamily"/>
</dbReference>
<evidence type="ECO:0008006" key="12">
    <source>
        <dbReference type="Google" id="ProtNLM"/>
    </source>
</evidence>
<evidence type="ECO:0000313" key="10">
    <source>
        <dbReference type="EMBL" id="AND70435.1"/>
    </source>
</evidence>
<dbReference type="PANTHER" id="PTHR48111">
    <property type="entry name" value="REGULATOR OF RPOS"/>
    <property type="match status" value="1"/>
</dbReference>
<proteinExistence type="predicted"/>
<keyword evidence="11" id="KW-1185">Reference proteome</keyword>
<evidence type="ECO:0000256" key="2">
    <source>
        <dbReference type="ARBA" id="ARBA00023012"/>
    </source>
</evidence>
<reference evidence="10 11" key="1">
    <citation type="submission" date="2016-02" db="EMBL/GenBank/DDBJ databases">
        <title>Complete genome sequencing and analysis of ATSB10, Dyella thiooxydans isolated from rhizosphere soil of sunflower (Helianthus annuus L.).</title>
        <authorList>
            <person name="Lee Y."/>
            <person name="Hwangbo K."/>
            <person name="Chung H."/>
            <person name="Yoo J."/>
            <person name="Kim K.Y."/>
            <person name="Sa T.M."/>
            <person name="Um Y."/>
            <person name="Madhaiyan M."/>
        </authorList>
    </citation>
    <scope>NUCLEOTIDE SEQUENCE [LARGE SCALE GENOMIC DNA]</scope>
    <source>
        <strain evidence="10 11">ATSB10</strain>
    </source>
</reference>
<dbReference type="InterPro" id="IPR001867">
    <property type="entry name" value="OmpR/PhoB-type_DNA-bd"/>
</dbReference>
<dbReference type="PATRIC" id="fig|445710.3.peg.2976"/>
<dbReference type="SMART" id="SM00862">
    <property type="entry name" value="Trans_reg_C"/>
    <property type="match status" value="1"/>
</dbReference>
<keyword evidence="5" id="KW-0804">Transcription</keyword>
<dbReference type="Gene3D" id="6.10.250.690">
    <property type="match status" value="1"/>
</dbReference>
<gene>
    <name evidence="10" type="ORF">ATSB10_29810</name>
</gene>
<dbReference type="CDD" id="cd00383">
    <property type="entry name" value="trans_reg_C"/>
    <property type="match status" value="1"/>
</dbReference>
<dbReference type="PANTHER" id="PTHR48111:SF76">
    <property type="entry name" value="TWO-COMPONENT RESPONSE REGULATOR"/>
    <property type="match status" value="1"/>
</dbReference>
<accession>A0A161J9U4</accession>
<evidence type="ECO:0000256" key="7">
    <source>
        <dbReference type="PROSITE-ProRule" id="PRU01091"/>
    </source>
</evidence>
<keyword evidence="3" id="KW-0805">Transcription regulation</keyword>
<dbReference type="AlphaFoldDB" id="A0A161J9U4"/>
<dbReference type="SMART" id="SM00448">
    <property type="entry name" value="REC"/>
    <property type="match status" value="1"/>
</dbReference>
<evidence type="ECO:0000259" key="8">
    <source>
        <dbReference type="PROSITE" id="PS50110"/>
    </source>
</evidence>
<feature type="domain" description="OmpR/PhoB-type" evidence="9">
    <location>
        <begin position="136"/>
        <end position="234"/>
    </location>
</feature>
<keyword evidence="1 6" id="KW-0597">Phosphoprotein</keyword>
<evidence type="ECO:0000256" key="1">
    <source>
        <dbReference type="ARBA" id="ARBA00022553"/>
    </source>
</evidence>
<dbReference type="GO" id="GO:0000156">
    <property type="term" value="F:phosphorelay response regulator activity"/>
    <property type="evidence" value="ECO:0007669"/>
    <property type="project" value="TreeGrafter"/>
</dbReference>
<evidence type="ECO:0000256" key="4">
    <source>
        <dbReference type="ARBA" id="ARBA00023125"/>
    </source>
</evidence>
<dbReference type="Gene3D" id="3.40.50.2300">
    <property type="match status" value="1"/>
</dbReference>
<dbReference type="Gene3D" id="1.10.10.10">
    <property type="entry name" value="Winged helix-like DNA-binding domain superfamily/Winged helix DNA-binding domain"/>
    <property type="match status" value="1"/>
</dbReference>
<dbReference type="STRING" id="445710.ATSB10_29810"/>
<dbReference type="PROSITE" id="PS51755">
    <property type="entry name" value="OMPR_PHOB"/>
    <property type="match status" value="1"/>
</dbReference>
<dbReference type="InterPro" id="IPR036388">
    <property type="entry name" value="WH-like_DNA-bd_sf"/>
</dbReference>
<dbReference type="KEGG" id="dtx:ATSB10_29810"/>